<dbReference type="PANTHER" id="PTHR47662:SF1">
    <property type="entry name" value="RING-TYPE DOMAIN-CONTAINING PROTEIN"/>
    <property type="match status" value="1"/>
</dbReference>
<keyword evidence="5" id="KW-1185">Reference proteome</keyword>
<dbReference type="InterPro" id="IPR001841">
    <property type="entry name" value="Znf_RING"/>
</dbReference>
<comment type="caution">
    <text evidence="4">The sequence shown here is derived from an EMBL/GenBank/DDBJ whole genome shotgun (WGS) entry which is preliminary data.</text>
</comment>
<feature type="transmembrane region" description="Helical" evidence="2">
    <location>
        <begin position="15"/>
        <end position="38"/>
    </location>
</feature>
<dbReference type="PANTHER" id="PTHR47662">
    <property type="entry name" value="RING-TYPE DOMAIN-CONTAINING PROTEIN"/>
    <property type="match status" value="1"/>
</dbReference>
<evidence type="ECO:0000313" key="5">
    <source>
        <dbReference type="Proteomes" id="UP001229421"/>
    </source>
</evidence>
<evidence type="ECO:0000313" key="4">
    <source>
        <dbReference type="EMBL" id="KAK1416101.1"/>
    </source>
</evidence>
<sequence>MGLNNQITDLSSDSLPIFLLAVIANSVSYLRSLIFTFLHTLRIVSHHRSNDVHDFSFFDSLDAVGSGLASIVLLADQLNFNRVFSYKFSPTTHDPVVSDCVVCLNSFNDGEQVRKLTCHHVFHKECFDGWIERMNFKCPLCRSSFVSDERVSFTRRRVADDVMDWFGFK</sequence>
<dbReference type="GO" id="GO:0008270">
    <property type="term" value="F:zinc ion binding"/>
    <property type="evidence" value="ECO:0007669"/>
    <property type="project" value="UniProtKB-KW"/>
</dbReference>
<keyword evidence="1" id="KW-0479">Metal-binding</keyword>
<proteinExistence type="predicted"/>
<evidence type="ECO:0000259" key="3">
    <source>
        <dbReference type="PROSITE" id="PS50089"/>
    </source>
</evidence>
<evidence type="ECO:0000256" key="2">
    <source>
        <dbReference type="SAM" id="Phobius"/>
    </source>
</evidence>
<keyword evidence="1" id="KW-0863">Zinc-finger</keyword>
<name>A0AAD8NPN5_TARER</name>
<keyword evidence="2" id="KW-1133">Transmembrane helix</keyword>
<organism evidence="4 5">
    <name type="scientific">Tagetes erecta</name>
    <name type="common">African marigold</name>
    <dbReference type="NCBI Taxonomy" id="13708"/>
    <lineage>
        <taxon>Eukaryota</taxon>
        <taxon>Viridiplantae</taxon>
        <taxon>Streptophyta</taxon>
        <taxon>Embryophyta</taxon>
        <taxon>Tracheophyta</taxon>
        <taxon>Spermatophyta</taxon>
        <taxon>Magnoliopsida</taxon>
        <taxon>eudicotyledons</taxon>
        <taxon>Gunneridae</taxon>
        <taxon>Pentapetalae</taxon>
        <taxon>asterids</taxon>
        <taxon>campanulids</taxon>
        <taxon>Asterales</taxon>
        <taxon>Asteraceae</taxon>
        <taxon>Asteroideae</taxon>
        <taxon>Heliantheae alliance</taxon>
        <taxon>Tageteae</taxon>
        <taxon>Tagetes</taxon>
    </lineage>
</organism>
<protein>
    <recommendedName>
        <fullName evidence="3">RING-type domain-containing protein</fullName>
    </recommendedName>
</protein>
<dbReference type="SMART" id="SM00184">
    <property type="entry name" value="RING"/>
    <property type="match status" value="1"/>
</dbReference>
<dbReference type="AlphaFoldDB" id="A0AAD8NPN5"/>
<dbReference type="CDD" id="cd16448">
    <property type="entry name" value="RING-H2"/>
    <property type="match status" value="1"/>
</dbReference>
<dbReference type="EMBL" id="JAUHHV010000008">
    <property type="protein sequence ID" value="KAK1416101.1"/>
    <property type="molecule type" value="Genomic_DNA"/>
</dbReference>
<dbReference type="SUPFAM" id="SSF57850">
    <property type="entry name" value="RING/U-box"/>
    <property type="match status" value="1"/>
</dbReference>
<reference evidence="4" key="1">
    <citation type="journal article" date="2023" name="bioRxiv">
        <title>Improved chromosome-level genome assembly for marigold (Tagetes erecta).</title>
        <authorList>
            <person name="Jiang F."/>
            <person name="Yuan L."/>
            <person name="Wang S."/>
            <person name="Wang H."/>
            <person name="Xu D."/>
            <person name="Wang A."/>
            <person name="Fan W."/>
        </authorList>
    </citation>
    <scope>NUCLEOTIDE SEQUENCE</scope>
    <source>
        <strain evidence="4">WSJ</strain>
        <tissue evidence="4">Leaf</tissue>
    </source>
</reference>
<dbReference type="Pfam" id="PF13639">
    <property type="entry name" value="zf-RING_2"/>
    <property type="match status" value="1"/>
</dbReference>
<dbReference type="Gene3D" id="3.30.40.10">
    <property type="entry name" value="Zinc/RING finger domain, C3HC4 (zinc finger)"/>
    <property type="match status" value="1"/>
</dbReference>
<dbReference type="PROSITE" id="PS50089">
    <property type="entry name" value="ZF_RING_2"/>
    <property type="match status" value="1"/>
</dbReference>
<gene>
    <name evidence="4" type="ORF">QVD17_31889</name>
</gene>
<dbReference type="Proteomes" id="UP001229421">
    <property type="component" value="Unassembled WGS sequence"/>
</dbReference>
<feature type="domain" description="RING-type" evidence="3">
    <location>
        <begin position="100"/>
        <end position="142"/>
    </location>
</feature>
<accession>A0AAD8NPN5</accession>
<keyword evidence="1" id="KW-0862">Zinc</keyword>
<evidence type="ECO:0000256" key="1">
    <source>
        <dbReference type="PROSITE-ProRule" id="PRU00175"/>
    </source>
</evidence>
<keyword evidence="2" id="KW-0812">Transmembrane</keyword>
<dbReference type="InterPro" id="IPR013083">
    <property type="entry name" value="Znf_RING/FYVE/PHD"/>
</dbReference>
<keyword evidence="2" id="KW-0472">Membrane</keyword>